<evidence type="ECO:0000313" key="2">
    <source>
        <dbReference type="Proteomes" id="UP000004621"/>
    </source>
</evidence>
<accession>A0A9W5ISE8</accession>
<proteinExistence type="predicted"/>
<organism evidence="1 2">
    <name type="scientific">Neisseria subflava NJ9703</name>
    <dbReference type="NCBI Taxonomy" id="546268"/>
    <lineage>
        <taxon>Bacteria</taxon>
        <taxon>Pseudomonadati</taxon>
        <taxon>Pseudomonadota</taxon>
        <taxon>Betaproteobacteria</taxon>
        <taxon>Neisseriales</taxon>
        <taxon>Neisseriaceae</taxon>
        <taxon>Neisseria</taxon>
    </lineage>
</organism>
<name>A0A9W5ISE8_NEISU</name>
<sequence length="210" mass="22454">MGKIHAAVAGGFRANQAAAPFEAFAGQDGSKFVADFFVLAEQIADFAAAYADVAGRNVGIGADVAVEFGHKGLAEAHYFGIGFAFRIKVGTALASAHRQGGQCVFEDLFKSEEFQYAQIDGRVEAQAAFVRADGGAHLNAVAAVDLDLAFVVHPSDAEHNHALWLNNTLKQALLGVFRVFCQKRIQTHEHFFNGLVEGFLVGVALFEIGK</sequence>
<reference evidence="1 2" key="1">
    <citation type="submission" date="2010-01" db="EMBL/GenBank/DDBJ databases">
        <authorList>
            <person name="Weinstock G."/>
            <person name="Sodergren E."/>
            <person name="Clifton S."/>
            <person name="Fulton L."/>
            <person name="Fulton B."/>
            <person name="Courtney L."/>
            <person name="Fronick C."/>
            <person name="Harrison M."/>
            <person name="Strong C."/>
            <person name="Farmer C."/>
            <person name="Delahaunty K."/>
            <person name="Markovic C."/>
            <person name="Hall O."/>
            <person name="Minx P."/>
            <person name="Tomlinson C."/>
            <person name="Mitreva M."/>
            <person name="Nelson J."/>
            <person name="Hou S."/>
            <person name="Wollam A."/>
            <person name="Pepin K.H."/>
            <person name="Johnson M."/>
            <person name="Bhonagiri V."/>
            <person name="Nash W.E."/>
            <person name="Warren W."/>
            <person name="Chinwalla A."/>
            <person name="Mardis E.R."/>
            <person name="Wilson R.K."/>
        </authorList>
    </citation>
    <scope>NUCLEOTIDE SEQUENCE [LARGE SCALE GENOMIC DNA]</scope>
    <source>
        <strain evidence="1 2">NJ9703</strain>
    </source>
</reference>
<dbReference type="Proteomes" id="UP000004621">
    <property type="component" value="Unassembled WGS sequence"/>
</dbReference>
<gene>
    <name evidence="1" type="ORF">NEISUBOT_03711</name>
</gene>
<comment type="caution">
    <text evidence="1">The sequence shown here is derived from an EMBL/GenBank/DDBJ whole genome shotgun (WGS) entry which is preliminary data.</text>
</comment>
<evidence type="ECO:0000313" key="1">
    <source>
        <dbReference type="EMBL" id="EFC52875.1"/>
    </source>
</evidence>
<dbReference type="EMBL" id="ACEO02000002">
    <property type="protein sequence ID" value="EFC52875.1"/>
    <property type="molecule type" value="Genomic_DNA"/>
</dbReference>
<dbReference type="AlphaFoldDB" id="A0A9W5ISE8"/>
<protein>
    <submittedName>
        <fullName evidence="1">Uncharacterized protein</fullName>
    </submittedName>
</protein>